<feature type="transmembrane region" description="Helical" evidence="5">
    <location>
        <begin position="211"/>
        <end position="234"/>
    </location>
</feature>
<dbReference type="GO" id="GO:0005262">
    <property type="term" value="F:calcium channel activity"/>
    <property type="evidence" value="ECO:0007669"/>
    <property type="project" value="TreeGrafter"/>
</dbReference>
<name>A0A859FF16_9BACI</name>
<dbReference type="Proteomes" id="UP000318138">
    <property type="component" value="Chromosome"/>
</dbReference>
<dbReference type="RefSeq" id="WP_176009754.1">
    <property type="nucleotide sequence ID" value="NZ_CP041372.2"/>
</dbReference>
<evidence type="ECO:0000256" key="4">
    <source>
        <dbReference type="ARBA" id="ARBA00023136"/>
    </source>
</evidence>
<dbReference type="InterPro" id="IPR004837">
    <property type="entry name" value="NaCa_Exmemb"/>
</dbReference>
<feature type="transmembrane region" description="Helical" evidence="5">
    <location>
        <begin position="306"/>
        <end position="328"/>
    </location>
</feature>
<proteinExistence type="predicted"/>
<feature type="transmembrane region" description="Helical" evidence="5">
    <location>
        <begin position="6"/>
        <end position="24"/>
    </location>
</feature>
<dbReference type="GO" id="GO:0008273">
    <property type="term" value="F:calcium, potassium:sodium antiporter activity"/>
    <property type="evidence" value="ECO:0007669"/>
    <property type="project" value="TreeGrafter"/>
</dbReference>
<organism evidence="7 8">
    <name type="scientific">Paenalkalicoccus suaedae</name>
    <dbReference type="NCBI Taxonomy" id="2592382"/>
    <lineage>
        <taxon>Bacteria</taxon>
        <taxon>Bacillati</taxon>
        <taxon>Bacillota</taxon>
        <taxon>Bacilli</taxon>
        <taxon>Bacillales</taxon>
        <taxon>Bacillaceae</taxon>
        <taxon>Paenalkalicoccus</taxon>
    </lineage>
</organism>
<dbReference type="InterPro" id="IPR044880">
    <property type="entry name" value="NCX_ion-bd_dom_sf"/>
</dbReference>
<sequence length="329" mass="34996">MYYILFILAAIITVITAIKLSTYADVLSEKTSLGGMLVGTLLLAGATSLPEVTTSITAVLVGNPDIAVSNVFGSNLFNILILALVDTIFRKKMMLKDADSSNIFTGYLSLLLTALMLIAVLFPSGLTLFAIGIEMYLLVIFYSGGLYYLSKKSTQPVLEAVATEERTHLTSISLKEAKIGFAIAAAVIFFAGSFLSIAGDQIAASSGISSSFVGTFLIAGATSLPELVTVFVAVRLASYNLAIGNILGSNLFNLLILLLIDGTFRADAVLASVHPVTLVSISAVIVLNILMIVSMIRAKQMRTSPLYVLPSIIVIITYFIASYVIFAFS</sequence>
<feature type="domain" description="Sodium/calcium exchanger membrane region" evidence="6">
    <location>
        <begin position="2"/>
        <end position="129"/>
    </location>
</feature>
<feature type="transmembrane region" description="Helical" evidence="5">
    <location>
        <begin position="101"/>
        <end position="122"/>
    </location>
</feature>
<feature type="domain" description="Sodium/calcium exchanger membrane region" evidence="6">
    <location>
        <begin position="179"/>
        <end position="325"/>
    </location>
</feature>
<reference evidence="8" key="1">
    <citation type="submission" date="2019-07" db="EMBL/GenBank/DDBJ databases">
        <title>Bacillus alkalisoli sp. nov. isolated from saline soil.</title>
        <authorList>
            <person name="Sun J.-Q."/>
            <person name="Xu L."/>
        </authorList>
    </citation>
    <scope>NUCLEOTIDE SEQUENCE [LARGE SCALE GENOMIC DNA]</scope>
    <source>
        <strain evidence="8">M4U3P1</strain>
    </source>
</reference>
<gene>
    <name evidence="7" type="ORF">FLK61_34410</name>
</gene>
<evidence type="ECO:0000259" key="6">
    <source>
        <dbReference type="Pfam" id="PF01699"/>
    </source>
</evidence>
<dbReference type="Pfam" id="PF01699">
    <property type="entry name" value="Na_Ca_ex"/>
    <property type="match status" value="2"/>
</dbReference>
<keyword evidence="3 5" id="KW-1133">Transmembrane helix</keyword>
<dbReference type="Gene3D" id="1.20.1420.30">
    <property type="entry name" value="NCX, central ion-binding region"/>
    <property type="match status" value="1"/>
</dbReference>
<dbReference type="EMBL" id="CP041372">
    <property type="protein sequence ID" value="QKS71769.1"/>
    <property type="molecule type" value="Genomic_DNA"/>
</dbReference>
<feature type="transmembrane region" description="Helical" evidence="5">
    <location>
        <begin position="272"/>
        <end position="294"/>
    </location>
</feature>
<dbReference type="PANTHER" id="PTHR10846">
    <property type="entry name" value="SODIUM/POTASSIUM/CALCIUM EXCHANGER"/>
    <property type="match status" value="1"/>
</dbReference>
<keyword evidence="4 5" id="KW-0472">Membrane</keyword>
<comment type="subcellular location">
    <subcellularLocation>
        <location evidence="1">Membrane</location>
        <topology evidence="1">Multi-pass membrane protein</topology>
    </subcellularLocation>
</comment>
<evidence type="ECO:0000313" key="7">
    <source>
        <dbReference type="EMBL" id="QKS71769.1"/>
    </source>
</evidence>
<keyword evidence="2 5" id="KW-0812">Transmembrane</keyword>
<dbReference type="AlphaFoldDB" id="A0A859FF16"/>
<feature type="transmembrane region" description="Helical" evidence="5">
    <location>
        <begin position="128"/>
        <end position="149"/>
    </location>
</feature>
<feature type="transmembrane region" description="Helical" evidence="5">
    <location>
        <begin position="241"/>
        <end position="260"/>
    </location>
</feature>
<dbReference type="KEGG" id="psua:FLK61_34410"/>
<feature type="transmembrane region" description="Helical" evidence="5">
    <location>
        <begin position="179"/>
        <end position="199"/>
    </location>
</feature>
<protein>
    <submittedName>
        <fullName evidence="7">Sodium:calcium antiporter</fullName>
    </submittedName>
</protein>
<evidence type="ECO:0000313" key="8">
    <source>
        <dbReference type="Proteomes" id="UP000318138"/>
    </source>
</evidence>
<accession>A0A859FF16</accession>
<evidence type="ECO:0000256" key="2">
    <source>
        <dbReference type="ARBA" id="ARBA00022692"/>
    </source>
</evidence>
<evidence type="ECO:0000256" key="5">
    <source>
        <dbReference type="SAM" id="Phobius"/>
    </source>
</evidence>
<feature type="transmembrane region" description="Helical" evidence="5">
    <location>
        <begin position="67"/>
        <end position="89"/>
    </location>
</feature>
<keyword evidence="8" id="KW-1185">Reference proteome</keyword>
<evidence type="ECO:0000256" key="1">
    <source>
        <dbReference type="ARBA" id="ARBA00004141"/>
    </source>
</evidence>
<dbReference type="PANTHER" id="PTHR10846:SF8">
    <property type="entry name" value="INNER MEMBRANE PROTEIN YRBG"/>
    <property type="match status" value="1"/>
</dbReference>
<evidence type="ECO:0000256" key="3">
    <source>
        <dbReference type="ARBA" id="ARBA00022989"/>
    </source>
</evidence>
<dbReference type="GO" id="GO:0006874">
    <property type="term" value="P:intracellular calcium ion homeostasis"/>
    <property type="evidence" value="ECO:0007669"/>
    <property type="project" value="TreeGrafter"/>
</dbReference>
<dbReference type="GO" id="GO:0005886">
    <property type="term" value="C:plasma membrane"/>
    <property type="evidence" value="ECO:0007669"/>
    <property type="project" value="TreeGrafter"/>
</dbReference>
<dbReference type="InterPro" id="IPR004481">
    <property type="entry name" value="K/Na/Ca-exchanger"/>
</dbReference>